<protein>
    <submittedName>
        <fullName evidence="2">Uncharacterized protein</fullName>
    </submittedName>
</protein>
<dbReference type="EMBL" id="KL198020">
    <property type="protein sequence ID" value="KDQ19197.1"/>
    <property type="molecule type" value="Genomic_DNA"/>
</dbReference>
<organism evidence="2 3">
    <name type="scientific">Botryobasidium botryosum (strain FD-172 SS1)</name>
    <dbReference type="NCBI Taxonomy" id="930990"/>
    <lineage>
        <taxon>Eukaryota</taxon>
        <taxon>Fungi</taxon>
        <taxon>Dikarya</taxon>
        <taxon>Basidiomycota</taxon>
        <taxon>Agaricomycotina</taxon>
        <taxon>Agaricomycetes</taxon>
        <taxon>Cantharellales</taxon>
        <taxon>Botryobasidiaceae</taxon>
        <taxon>Botryobasidium</taxon>
    </lineage>
</organism>
<feature type="region of interest" description="Disordered" evidence="1">
    <location>
        <begin position="120"/>
        <end position="155"/>
    </location>
</feature>
<evidence type="ECO:0000313" key="2">
    <source>
        <dbReference type="EMBL" id="KDQ19197.1"/>
    </source>
</evidence>
<keyword evidence="3" id="KW-1185">Reference proteome</keyword>
<evidence type="ECO:0000313" key="3">
    <source>
        <dbReference type="Proteomes" id="UP000027195"/>
    </source>
</evidence>
<evidence type="ECO:0000256" key="1">
    <source>
        <dbReference type="SAM" id="MobiDB-lite"/>
    </source>
</evidence>
<gene>
    <name evidence="2" type="ORF">BOTBODRAFT_42067</name>
</gene>
<dbReference type="HOGENOM" id="CLU_1115604_0_0_1"/>
<accession>A0A067N4X8</accession>
<dbReference type="Proteomes" id="UP000027195">
    <property type="component" value="Unassembled WGS sequence"/>
</dbReference>
<dbReference type="InParanoid" id="A0A067N4X8"/>
<name>A0A067N4X8_BOTB1</name>
<reference evidence="3" key="1">
    <citation type="journal article" date="2014" name="Proc. Natl. Acad. Sci. U.S.A.">
        <title>Extensive sampling of basidiomycete genomes demonstrates inadequacy of the white-rot/brown-rot paradigm for wood decay fungi.</title>
        <authorList>
            <person name="Riley R."/>
            <person name="Salamov A.A."/>
            <person name="Brown D.W."/>
            <person name="Nagy L.G."/>
            <person name="Floudas D."/>
            <person name="Held B.W."/>
            <person name="Levasseur A."/>
            <person name="Lombard V."/>
            <person name="Morin E."/>
            <person name="Otillar R."/>
            <person name="Lindquist E.A."/>
            <person name="Sun H."/>
            <person name="LaButti K.M."/>
            <person name="Schmutz J."/>
            <person name="Jabbour D."/>
            <person name="Luo H."/>
            <person name="Baker S.E."/>
            <person name="Pisabarro A.G."/>
            <person name="Walton J.D."/>
            <person name="Blanchette R.A."/>
            <person name="Henrissat B."/>
            <person name="Martin F."/>
            <person name="Cullen D."/>
            <person name="Hibbett D.S."/>
            <person name="Grigoriev I.V."/>
        </authorList>
    </citation>
    <scope>NUCLEOTIDE SEQUENCE [LARGE SCALE GENOMIC DNA]</scope>
    <source>
        <strain evidence="3">FD-172 SS1</strain>
    </source>
</reference>
<dbReference type="AlphaFoldDB" id="A0A067N4X8"/>
<proteinExistence type="predicted"/>
<sequence length="249" mass="27663">MAPKPFRFPRPSLEDMRPLIESLYGPNGPDAQNDPSALLIPQTIEQLYADVDFMRGARFAIAPGENETACEGGLVTVDNRIAFQFSFMGRGLSVSLATLENTEKSMIFLKTTWNVVTGKGKAGKEQARAHGLGSRTGKERAPPLPDTIYMPDDDDEPSAYVPTLGRIKSGEHTDMYDGRNLRVSVRHKGYQPLSMTPNALSVLEVIYHTVEGTPIPRHTLPNPKLLDVNLGFYHHQSVQRPLQTRPNPW</sequence>